<dbReference type="PROSITE" id="PS00383">
    <property type="entry name" value="TYR_PHOSPHATASE_1"/>
    <property type="match status" value="1"/>
</dbReference>
<feature type="compositionally biased region" description="Polar residues" evidence="14">
    <location>
        <begin position="741"/>
        <end position="755"/>
    </location>
</feature>
<evidence type="ECO:0000313" key="18">
    <source>
        <dbReference type="Proteomes" id="UP000321518"/>
    </source>
</evidence>
<dbReference type="GO" id="GO:0051321">
    <property type="term" value="P:meiotic cell cycle"/>
    <property type="evidence" value="ECO:0007669"/>
    <property type="project" value="UniProtKB-KW"/>
</dbReference>
<dbReference type="SMART" id="SM00404">
    <property type="entry name" value="PTPc_motif"/>
    <property type="match status" value="1"/>
</dbReference>
<feature type="compositionally biased region" description="Low complexity" evidence="14">
    <location>
        <begin position="1"/>
        <end position="24"/>
    </location>
</feature>
<dbReference type="AlphaFoldDB" id="A0A511KFG0"/>
<keyword evidence="9" id="KW-0378">Hydrolase</keyword>
<dbReference type="PROSITE" id="PS50054">
    <property type="entry name" value="TYR_PHOSPHATASE_DUAL"/>
    <property type="match status" value="1"/>
</dbReference>
<reference evidence="17 18" key="1">
    <citation type="submission" date="2019-07" db="EMBL/GenBank/DDBJ databases">
        <title>Rhodotorula toruloides NBRC10032 genome sequencing.</title>
        <authorList>
            <person name="Shida Y."/>
            <person name="Takaku H."/>
            <person name="Ogasawara W."/>
            <person name="Mori K."/>
        </authorList>
    </citation>
    <scope>NUCLEOTIDE SEQUENCE [LARGE SCALE GENOMIC DNA]</scope>
    <source>
        <strain evidence="17 18">NBRC10032</strain>
    </source>
</reference>
<evidence type="ECO:0000256" key="7">
    <source>
        <dbReference type="ARBA" id="ARBA00022618"/>
    </source>
</evidence>
<dbReference type="SUPFAM" id="SSF52799">
    <property type="entry name" value="(Phosphotyrosine protein) phosphatases II"/>
    <property type="match status" value="2"/>
</dbReference>
<feature type="compositionally biased region" description="Low complexity" evidence="14">
    <location>
        <begin position="729"/>
        <end position="740"/>
    </location>
</feature>
<feature type="domain" description="Tyrosine specific protein phosphatases" evidence="16">
    <location>
        <begin position="363"/>
        <end position="428"/>
    </location>
</feature>
<evidence type="ECO:0000256" key="8">
    <source>
        <dbReference type="ARBA" id="ARBA00022776"/>
    </source>
</evidence>
<dbReference type="GO" id="GO:0005730">
    <property type="term" value="C:nucleolus"/>
    <property type="evidence" value="ECO:0007669"/>
    <property type="project" value="UniProtKB-ARBA"/>
</dbReference>
<dbReference type="GO" id="GO:0033554">
    <property type="term" value="P:cellular response to stress"/>
    <property type="evidence" value="ECO:0007669"/>
    <property type="project" value="UniProtKB-ARBA"/>
</dbReference>
<dbReference type="GO" id="GO:0051301">
    <property type="term" value="P:cell division"/>
    <property type="evidence" value="ECO:0007669"/>
    <property type="project" value="UniProtKB-KW"/>
</dbReference>
<dbReference type="InterPro" id="IPR020422">
    <property type="entry name" value="TYR_PHOSPHATASE_DUAL_dom"/>
</dbReference>
<dbReference type="InterPro" id="IPR029260">
    <property type="entry name" value="DSPn"/>
</dbReference>
<dbReference type="GO" id="GO:0032954">
    <property type="term" value="P:regulation of cytokinetic process"/>
    <property type="evidence" value="ECO:0007669"/>
    <property type="project" value="UniProtKB-ARBA"/>
</dbReference>
<dbReference type="InterPro" id="IPR044506">
    <property type="entry name" value="CDC14_C"/>
</dbReference>
<accession>A0A511KFG0</accession>
<dbReference type="FunFam" id="3.90.190.10:FF:000038">
    <property type="entry name" value="Tyrosine-protein phosphatase CDC14"/>
    <property type="match status" value="1"/>
</dbReference>
<dbReference type="Pfam" id="PF14671">
    <property type="entry name" value="DSPn"/>
    <property type="match status" value="1"/>
</dbReference>
<keyword evidence="6" id="KW-0597">Phosphoprotein</keyword>
<keyword evidence="13" id="KW-0131">Cell cycle</keyword>
<evidence type="ECO:0000256" key="14">
    <source>
        <dbReference type="SAM" id="MobiDB-lite"/>
    </source>
</evidence>
<comment type="caution">
    <text evidence="17">The sequence shown here is derived from an EMBL/GenBank/DDBJ whole genome shotgun (WGS) entry which is preliminary data.</text>
</comment>
<evidence type="ECO:0000256" key="2">
    <source>
        <dbReference type="ARBA" id="ARBA00004496"/>
    </source>
</evidence>
<proteinExistence type="inferred from homology"/>
<feature type="compositionally biased region" description="Polar residues" evidence="14">
    <location>
        <begin position="813"/>
        <end position="823"/>
    </location>
</feature>
<feature type="compositionally biased region" description="Low complexity" evidence="14">
    <location>
        <begin position="634"/>
        <end position="651"/>
    </location>
</feature>
<keyword evidence="7 17" id="KW-0132">Cell division</keyword>
<dbReference type="Gene3D" id="3.90.190.10">
    <property type="entry name" value="Protein tyrosine phosphatase superfamily"/>
    <property type="match status" value="2"/>
</dbReference>
<feature type="region of interest" description="Disordered" evidence="14">
    <location>
        <begin position="1"/>
        <end position="36"/>
    </location>
</feature>
<evidence type="ECO:0000256" key="10">
    <source>
        <dbReference type="ARBA" id="ARBA00022912"/>
    </source>
</evidence>
<feature type="compositionally biased region" description="Low complexity" evidence="14">
    <location>
        <begin position="774"/>
        <end position="794"/>
    </location>
</feature>
<evidence type="ECO:0000256" key="9">
    <source>
        <dbReference type="ARBA" id="ARBA00022801"/>
    </source>
</evidence>
<keyword evidence="11" id="KW-0539">Nucleus</keyword>
<dbReference type="OrthoDB" id="5632at2759"/>
<keyword evidence="12" id="KW-0469">Meiosis</keyword>
<keyword evidence="5" id="KW-0963">Cytoplasm</keyword>
<dbReference type="CDD" id="cd14499">
    <property type="entry name" value="CDC14_C"/>
    <property type="match status" value="1"/>
</dbReference>
<feature type="region of interest" description="Disordered" evidence="14">
    <location>
        <begin position="467"/>
        <end position="823"/>
    </location>
</feature>
<protein>
    <recommendedName>
        <fullName evidence="4">protein-tyrosine-phosphatase</fullName>
        <ecNumber evidence="4">3.1.3.48</ecNumber>
    </recommendedName>
</protein>
<feature type="compositionally biased region" description="Low complexity" evidence="14">
    <location>
        <begin position="467"/>
        <end position="479"/>
    </location>
</feature>
<dbReference type="Proteomes" id="UP000321518">
    <property type="component" value="Unassembled WGS sequence"/>
</dbReference>
<feature type="compositionally biased region" description="Gly residues" evidence="14">
    <location>
        <begin position="763"/>
        <end position="773"/>
    </location>
</feature>
<sequence length="823" mass="85833">MATAAAAPSAARSLSPSESTASSANTDADGDSIINDAAGATQASTVSSSEWLEYVLGAARAGAGGGHPTTSSSSARRRGTKGTPLPAGPVLTFGPRLGYTYFAEPAPRAEVLNALTPGKEGDGGEEGIYWFTVDDQLQYLSFFQDYGPLNVGCLYRFCLHLHSLLSSPDHTHQRIFLYSSDEPDKKVNAAVLMALYAMVVMRWSVADVLHPLSSLELQPYRDAGYSRADYHLHPQSLLYGTHRALSHSLLDLSTFDLAAYEHAEKVETGDWNWITPGFVAFASPVESGYREGSGAVSAAEGGGNGKLSRAFKNVLDEFEKKGVKVVVRLNKKLYDASHFTSRGLDHVEMYFDDGTNPTLDLCRRFIDLSDRVISAGGAVAVHCKAGLGRTGTLIGAYLIYKHGFTADEAIGFMRLMRPGSCVGPQQHFLYENQFEWVRWAAQDELRRELESQRGLVGKELAAAGAVASTSTSAAGEAVGRPLTPPNEADLDRARSKTPSATHAAPVTPRRQTGVVPGQPRKTPGRSRHAVAEPERVSPEEKGALEEEERMEGVVLSSPRKGRASGGRGEGKGKGPMLDAAEEEDDDEDDPLAMVVVPSSPRKLGLAPPARINGSATASTSSARPPPPAPPKTPTHPQSTRPTRIARPATRPLSALADNRIVDRIGTTRSSTRIGGGAGPAPAAAGGAAGMARSKAAKNLNTVFEATTGGAGGGAAGQTRYPLRNGRTTSAGSASSSASSGLQPPNSPSKLPQSQRVLGKRDTGGPGRGNGGAANGTAGAAANGGFDPAAAAAAGVAGGTGAGLGRNVRRRRSSMGSQETVNAG</sequence>
<dbReference type="EC" id="3.1.3.48" evidence="4"/>
<evidence type="ECO:0000256" key="11">
    <source>
        <dbReference type="ARBA" id="ARBA00023242"/>
    </source>
</evidence>
<evidence type="ECO:0000256" key="3">
    <source>
        <dbReference type="ARBA" id="ARBA00007315"/>
    </source>
</evidence>
<dbReference type="PROSITE" id="PS50056">
    <property type="entry name" value="TYR_PHOSPHATASE_2"/>
    <property type="match status" value="1"/>
</dbReference>
<dbReference type="GO" id="GO:0007096">
    <property type="term" value="P:regulation of exit from mitosis"/>
    <property type="evidence" value="ECO:0007669"/>
    <property type="project" value="UniProtKB-ARBA"/>
</dbReference>
<evidence type="ECO:0000256" key="6">
    <source>
        <dbReference type="ARBA" id="ARBA00022553"/>
    </source>
</evidence>
<dbReference type="GO" id="GO:0000278">
    <property type="term" value="P:mitotic cell cycle"/>
    <property type="evidence" value="ECO:0007669"/>
    <property type="project" value="UniProtKB-ARBA"/>
</dbReference>
<evidence type="ECO:0000256" key="4">
    <source>
        <dbReference type="ARBA" id="ARBA00013064"/>
    </source>
</evidence>
<dbReference type="GO" id="GO:0004725">
    <property type="term" value="F:protein tyrosine phosphatase activity"/>
    <property type="evidence" value="ECO:0007669"/>
    <property type="project" value="UniProtKB-EC"/>
</dbReference>
<evidence type="ECO:0000256" key="1">
    <source>
        <dbReference type="ARBA" id="ARBA00004123"/>
    </source>
</evidence>
<dbReference type="GO" id="GO:0005737">
    <property type="term" value="C:cytoplasm"/>
    <property type="evidence" value="ECO:0007669"/>
    <property type="project" value="UniProtKB-SubCell"/>
</dbReference>
<feature type="compositionally biased region" description="Low complexity" evidence="14">
    <location>
        <begin position="663"/>
        <end position="672"/>
    </location>
</feature>
<name>A0A511KFG0_RHOTO</name>
<dbReference type="InterPro" id="IPR003595">
    <property type="entry name" value="Tyr_Pase_cat"/>
</dbReference>
<dbReference type="SMART" id="SM00195">
    <property type="entry name" value="DSPc"/>
    <property type="match status" value="1"/>
</dbReference>
<dbReference type="Pfam" id="PF22785">
    <property type="entry name" value="Tc-R-P"/>
    <property type="match status" value="1"/>
</dbReference>
<dbReference type="InterPro" id="IPR050561">
    <property type="entry name" value="PTP"/>
</dbReference>
<feature type="domain" description="Tyrosine-protein phosphatase" evidence="15">
    <location>
        <begin position="294"/>
        <end position="442"/>
    </location>
</feature>
<dbReference type="InterPro" id="IPR029021">
    <property type="entry name" value="Prot-tyrosine_phosphatase-like"/>
</dbReference>
<feature type="region of interest" description="Disordered" evidence="14">
    <location>
        <begin position="61"/>
        <end position="88"/>
    </location>
</feature>
<dbReference type="InterPro" id="IPR016130">
    <property type="entry name" value="Tyr_Pase_AS"/>
</dbReference>
<dbReference type="InterPro" id="IPR000387">
    <property type="entry name" value="Tyr_Pase_dom"/>
</dbReference>
<evidence type="ECO:0000256" key="13">
    <source>
        <dbReference type="ARBA" id="ARBA00023306"/>
    </source>
</evidence>
<evidence type="ECO:0000259" key="16">
    <source>
        <dbReference type="PROSITE" id="PS50056"/>
    </source>
</evidence>
<evidence type="ECO:0000256" key="12">
    <source>
        <dbReference type="ARBA" id="ARBA00023254"/>
    </source>
</evidence>
<evidence type="ECO:0000259" key="15">
    <source>
        <dbReference type="PROSITE" id="PS50054"/>
    </source>
</evidence>
<keyword evidence="8" id="KW-0498">Mitosis</keyword>
<dbReference type="PANTHER" id="PTHR23339">
    <property type="entry name" value="TYROSINE SPECIFIC PROTEIN PHOSPHATASE AND DUAL SPECIFICITY PROTEIN PHOSPHATASE"/>
    <property type="match status" value="1"/>
</dbReference>
<dbReference type="EMBL" id="BJWK01000005">
    <property type="protein sequence ID" value="GEM08144.1"/>
    <property type="molecule type" value="Genomic_DNA"/>
</dbReference>
<dbReference type="CDD" id="cd17657">
    <property type="entry name" value="CDC14_N"/>
    <property type="match status" value="1"/>
</dbReference>
<evidence type="ECO:0000256" key="5">
    <source>
        <dbReference type="ARBA" id="ARBA00022490"/>
    </source>
</evidence>
<feature type="compositionally biased region" description="Acidic residues" evidence="14">
    <location>
        <begin position="579"/>
        <end position="590"/>
    </location>
</feature>
<organism evidence="17 18">
    <name type="scientific">Rhodotorula toruloides</name>
    <name type="common">Yeast</name>
    <name type="synonym">Rhodosporidium toruloides</name>
    <dbReference type="NCBI Taxonomy" id="5286"/>
    <lineage>
        <taxon>Eukaryota</taxon>
        <taxon>Fungi</taxon>
        <taxon>Dikarya</taxon>
        <taxon>Basidiomycota</taxon>
        <taxon>Pucciniomycotina</taxon>
        <taxon>Microbotryomycetes</taxon>
        <taxon>Sporidiobolales</taxon>
        <taxon>Sporidiobolaceae</taxon>
        <taxon>Rhodotorula</taxon>
    </lineage>
</organism>
<evidence type="ECO:0000313" key="17">
    <source>
        <dbReference type="EMBL" id="GEM08144.1"/>
    </source>
</evidence>
<gene>
    <name evidence="17" type="ORF">Rt10032_c05g2161</name>
</gene>
<comment type="subcellular location">
    <subcellularLocation>
        <location evidence="2">Cytoplasm</location>
    </subcellularLocation>
    <subcellularLocation>
        <location evidence="1">Nucleus</location>
    </subcellularLocation>
</comment>
<comment type="similarity">
    <text evidence="3">Belongs to the protein-tyrosine phosphatase family. Non-receptor class CDC14 subfamily.</text>
</comment>
<feature type="compositionally biased region" description="Pro residues" evidence="14">
    <location>
        <begin position="623"/>
        <end position="633"/>
    </location>
</feature>
<dbReference type="GO" id="GO:0005816">
    <property type="term" value="C:spindle pole body"/>
    <property type="evidence" value="ECO:0007669"/>
    <property type="project" value="UniProtKB-ARBA"/>
</dbReference>
<keyword evidence="10" id="KW-0904">Protein phosphatase</keyword>
<feature type="compositionally biased region" description="Basic and acidic residues" evidence="14">
    <location>
        <begin position="529"/>
        <end position="544"/>
    </location>
</feature>